<organism evidence="1 2">
    <name type="scientific">Blastococcus colisei</name>
    <dbReference type="NCBI Taxonomy" id="1564162"/>
    <lineage>
        <taxon>Bacteria</taxon>
        <taxon>Bacillati</taxon>
        <taxon>Actinomycetota</taxon>
        <taxon>Actinomycetes</taxon>
        <taxon>Geodermatophilales</taxon>
        <taxon>Geodermatophilaceae</taxon>
        <taxon>Blastococcus</taxon>
    </lineage>
</organism>
<name>A0A543PHW2_9ACTN</name>
<sequence>MPHLPRAGHCWCTGLMAIVVARLLLSHGLPDVDTLWTAVALPTGRTPPRWRVRDAEAPGELTQAAA</sequence>
<evidence type="ECO:0000313" key="1">
    <source>
        <dbReference type="EMBL" id="TQN43671.1"/>
    </source>
</evidence>
<proteinExistence type="predicted"/>
<comment type="caution">
    <text evidence="1">The sequence shown here is derived from an EMBL/GenBank/DDBJ whole genome shotgun (WGS) entry which is preliminary data.</text>
</comment>
<dbReference type="EMBL" id="VFQE01000001">
    <property type="protein sequence ID" value="TQN43671.1"/>
    <property type="molecule type" value="Genomic_DNA"/>
</dbReference>
<evidence type="ECO:0000313" key="2">
    <source>
        <dbReference type="Proteomes" id="UP000319865"/>
    </source>
</evidence>
<dbReference type="AlphaFoldDB" id="A0A543PHW2"/>
<gene>
    <name evidence="1" type="ORF">FHU33_3131</name>
</gene>
<dbReference type="Proteomes" id="UP000319865">
    <property type="component" value="Unassembled WGS sequence"/>
</dbReference>
<reference evidence="1 2" key="1">
    <citation type="submission" date="2019-06" db="EMBL/GenBank/DDBJ databases">
        <title>Sequencing the genomes of 1000 actinobacteria strains.</title>
        <authorList>
            <person name="Klenk H.-P."/>
        </authorList>
    </citation>
    <scope>NUCLEOTIDE SEQUENCE [LARGE SCALE GENOMIC DNA]</scope>
    <source>
        <strain evidence="1 2">DSM 46837</strain>
    </source>
</reference>
<keyword evidence="2" id="KW-1185">Reference proteome</keyword>
<dbReference type="RefSeq" id="WP_142026134.1">
    <property type="nucleotide sequence ID" value="NZ_VFQE01000001.1"/>
</dbReference>
<protein>
    <submittedName>
        <fullName evidence="1">Uncharacterized protein</fullName>
    </submittedName>
</protein>
<accession>A0A543PHW2</accession>